<protein>
    <submittedName>
        <fullName evidence="1">Uncharacterized protein</fullName>
    </submittedName>
</protein>
<accession>A0A6I4IY03</accession>
<organism evidence="1 2">
    <name type="scientific">Sphingomonas horti</name>
    <dbReference type="NCBI Taxonomy" id="2682842"/>
    <lineage>
        <taxon>Bacteria</taxon>
        <taxon>Pseudomonadati</taxon>
        <taxon>Pseudomonadota</taxon>
        <taxon>Alphaproteobacteria</taxon>
        <taxon>Sphingomonadales</taxon>
        <taxon>Sphingomonadaceae</taxon>
        <taxon>Sphingomonas</taxon>
    </lineage>
</organism>
<gene>
    <name evidence="1" type="ORF">GON01_03730</name>
</gene>
<evidence type="ECO:0000313" key="2">
    <source>
        <dbReference type="Proteomes" id="UP000441389"/>
    </source>
</evidence>
<comment type="caution">
    <text evidence="1">The sequence shown here is derived from an EMBL/GenBank/DDBJ whole genome shotgun (WGS) entry which is preliminary data.</text>
</comment>
<sequence length="112" mass="12487">MARHDPIPPKVSLSAIEWSVVALARRDTLASLRTPGRMATAFAALFGGRTENRLADPRLEALRRVSVHAWYRGFAIPESEVDGFYAAGFTPDHLELVVTSISRGRSERRRRA</sequence>
<dbReference type="Proteomes" id="UP000441389">
    <property type="component" value="Unassembled WGS sequence"/>
</dbReference>
<dbReference type="AlphaFoldDB" id="A0A6I4IY03"/>
<evidence type="ECO:0000313" key="1">
    <source>
        <dbReference type="EMBL" id="MVO77049.1"/>
    </source>
</evidence>
<keyword evidence="2" id="KW-1185">Reference proteome</keyword>
<reference evidence="1 2" key="1">
    <citation type="submission" date="2019-12" db="EMBL/GenBank/DDBJ databases">
        <authorList>
            <person name="Huq M.A."/>
        </authorList>
    </citation>
    <scope>NUCLEOTIDE SEQUENCE [LARGE SCALE GENOMIC DNA]</scope>
    <source>
        <strain evidence="1 2">MAH-20</strain>
    </source>
</reference>
<name>A0A6I4IY03_9SPHN</name>
<dbReference type="EMBL" id="WQMS01000006">
    <property type="protein sequence ID" value="MVO77049.1"/>
    <property type="molecule type" value="Genomic_DNA"/>
</dbReference>
<proteinExistence type="predicted"/>